<name>A0AAD1X5V5_EUPCR</name>
<dbReference type="EMBL" id="CAMPGE010005347">
    <property type="protein sequence ID" value="CAI2364198.1"/>
    <property type="molecule type" value="Genomic_DNA"/>
</dbReference>
<evidence type="ECO:0000313" key="2">
    <source>
        <dbReference type="EMBL" id="CAI2364198.1"/>
    </source>
</evidence>
<dbReference type="Gene3D" id="1.25.40.20">
    <property type="entry name" value="Ankyrin repeat-containing domain"/>
    <property type="match status" value="1"/>
</dbReference>
<feature type="region of interest" description="Disordered" evidence="1">
    <location>
        <begin position="274"/>
        <end position="312"/>
    </location>
</feature>
<organism evidence="2 3">
    <name type="scientific">Euplotes crassus</name>
    <dbReference type="NCBI Taxonomy" id="5936"/>
    <lineage>
        <taxon>Eukaryota</taxon>
        <taxon>Sar</taxon>
        <taxon>Alveolata</taxon>
        <taxon>Ciliophora</taxon>
        <taxon>Intramacronucleata</taxon>
        <taxon>Spirotrichea</taxon>
        <taxon>Hypotrichia</taxon>
        <taxon>Euplotida</taxon>
        <taxon>Euplotidae</taxon>
        <taxon>Moneuplotes</taxon>
    </lineage>
</organism>
<gene>
    <name evidence="2" type="ORF">ECRASSUSDP1_LOCUS5541</name>
</gene>
<feature type="compositionally biased region" description="Basic residues" evidence="1">
    <location>
        <begin position="286"/>
        <end position="302"/>
    </location>
</feature>
<comment type="caution">
    <text evidence="2">The sequence shown here is derived from an EMBL/GenBank/DDBJ whole genome shotgun (WGS) entry which is preliminary data.</text>
</comment>
<evidence type="ECO:0000256" key="1">
    <source>
        <dbReference type="SAM" id="MobiDB-lite"/>
    </source>
</evidence>
<feature type="region of interest" description="Disordered" evidence="1">
    <location>
        <begin position="1"/>
        <end position="49"/>
    </location>
</feature>
<accession>A0AAD1X5V5</accession>
<dbReference type="InterPro" id="IPR036770">
    <property type="entry name" value="Ankyrin_rpt-contain_sf"/>
</dbReference>
<feature type="compositionally biased region" description="Basic and acidic residues" evidence="1">
    <location>
        <begin position="18"/>
        <end position="30"/>
    </location>
</feature>
<evidence type="ECO:0000313" key="3">
    <source>
        <dbReference type="Proteomes" id="UP001295684"/>
    </source>
</evidence>
<proteinExistence type="predicted"/>
<dbReference type="Proteomes" id="UP001295684">
    <property type="component" value="Unassembled WGS sequence"/>
</dbReference>
<dbReference type="AlphaFoldDB" id="A0AAD1X5V5"/>
<keyword evidence="3" id="KW-1185">Reference proteome</keyword>
<protein>
    <submittedName>
        <fullName evidence="2">Uncharacterized protein</fullName>
    </submittedName>
</protein>
<sequence length="312" mass="35800">MNAPSGRIRAKSSNSFEFSEKSLVKSDKSRGNLSKTTDTPHFAVHRRKANTQWDTKPEFSLASEMESSCDTFDSSNKKIDKKRPTLKEVMKKLLKNKEKEANHAMILLSECMRDKLKISIEHCENLMKSSELKDLRYARDTYTGQGLLHFCCTQGHLELFEPLLEREPNLIFCKDDDGNTPFHNLCTNTKSNEAELISMFNLMKKEHVDIHIENSLGVTGLQILQERAKENNPYDNVQSVKKFLQHVITSCIKDDKLSETLSSLPLTAFWRDQDQARSTHSSSRSSVRKKKSSSLKKVRSKQRNLSIKDRKS</sequence>
<dbReference type="SUPFAM" id="SSF48403">
    <property type="entry name" value="Ankyrin repeat"/>
    <property type="match status" value="1"/>
</dbReference>
<reference evidence="2" key="1">
    <citation type="submission" date="2023-07" db="EMBL/GenBank/DDBJ databases">
        <authorList>
            <consortium name="AG Swart"/>
            <person name="Singh M."/>
            <person name="Singh A."/>
            <person name="Seah K."/>
            <person name="Emmerich C."/>
        </authorList>
    </citation>
    <scope>NUCLEOTIDE SEQUENCE</scope>
    <source>
        <strain evidence="2">DP1</strain>
    </source>
</reference>